<dbReference type="GO" id="GO:0009277">
    <property type="term" value="C:fungal-type cell wall"/>
    <property type="evidence" value="ECO:0007669"/>
    <property type="project" value="TreeGrafter"/>
</dbReference>
<keyword evidence="8" id="KW-0472">Membrane</keyword>
<evidence type="ECO:0000256" key="4">
    <source>
        <dbReference type="ARBA" id="ARBA00022676"/>
    </source>
</evidence>
<feature type="signal peptide" evidence="14">
    <location>
        <begin position="1"/>
        <end position="18"/>
    </location>
</feature>
<evidence type="ECO:0000256" key="9">
    <source>
        <dbReference type="ARBA" id="ARBA00023180"/>
    </source>
</evidence>
<dbReference type="EMBL" id="MU006240">
    <property type="protein sequence ID" value="KAF2820518.1"/>
    <property type="molecule type" value="Genomic_DNA"/>
</dbReference>
<dbReference type="GO" id="GO:0005975">
    <property type="term" value="P:carbohydrate metabolic process"/>
    <property type="evidence" value="ECO:0007669"/>
    <property type="project" value="InterPro"/>
</dbReference>
<evidence type="ECO:0000256" key="1">
    <source>
        <dbReference type="ARBA" id="ARBA00000822"/>
    </source>
</evidence>
<evidence type="ECO:0000256" key="5">
    <source>
        <dbReference type="ARBA" id="ARBA00022679"/>
    </source>
</evidence>
<dbReference type="InterPro" id="IPR000757">
    <property type="entry name" value="Beta-glucanase-like"/>
</dbReference>
<keyword evidence="17" id="KW-1185">Reference proteome</keyword>
<evidence type="ECO:0000256" key="11">
    <source>
        <dbReference type="ARBA" id="ARBA00023316"/>
    </source>
</evidence>
<dbReference type="Gene3D" id="2.60.120.200">
    <property type="match status" value="1"/>
</dbReference>
<dbReference type="GO" id="GO:0008843">
    <property type="term" value="F:endochitinase activity"/>
    <property type="evidence" value="ECO:0007669"/>
    <property type="project" value="UniProtKB-EC"/>
</dbReference>
<dbReference type="EC" id="3.2.1.14" evidence="3"/>
<dbReference type="PANTHER" id="PTHR10963">
    <property type="entry name" value="GLYCOSYL HYDROLASE-RELATED"/>
    <property type="match status" value="1"/>
</dbReference>
<evidence type="ECO:0000256" key="12">
    <source>
        <dbReference type="ARBA" id="ARBA00038074"/>
    </source>
</evidence>
<dbReference type="PROSITE" id="PS51762">
    <property type="entry name" value="GH16_2"/>
    <property type="match status" value="1"/>
</dbReference>
<dbReference type="GO" id="GO:0030246">
    <property type="term" value="F:carbohydrate binding"/>
    <property type="evidence" value="ECO:0007669"/>
    <property type="project" value="UniProtKB-KW"/>
</dbReference>
<feature type="region of interest" description="Disordered" evidence="13">
    <location>
        <begin position="300"/>
        <end position="360"/>
    </location>
</feature>
<keyword evidence="6 14" id="KW-0732">Signal</keyword>
<proteinExistence type="inferred from homology"/>
<keyword evidence="5" id="KW-0808">Transferase</keyword>
<evidence type="ECO:0000256" key="7">
    <source>
        <dbReference type="ARBA" id="ARBA00022801"/>
    </source>
</evidence>
<dbReference type="Pfam" id="PF00722">
    <property type="entry name" value="Glyco_hydro_16"/>
    <property type="match status" value="1"/>
</dbReference>
<evidence type="ECO:0000256" key="14">
    <source>
        <dbReference type="SAM" id="SignalP"/>
    </source>
</evidence>
<keyword evidence="4" id="KW-0328">Glycosyltransferase</keyword>
<dbReference type="CDD" id="cd02183">
    <property type="entry name" value="GH16_fungal_CRH1_transglycosylase"/>
    <property type="match status" value="1"/>
</dbReference>
<name>A0A6A6ZI19_9PLEO</name>
<keyword evidence="10" id="KW-0326">Glycosidase</keyword>
<dbReference type="GO" id="GO:0016020">
    <property type="term" value="C:membrane"/>
    <property type="evidence" value="ECO:0007669"/>
    <property type="project" value="UniProtKB-SubCell"/>
</dbReference>
<dbReference type="InterPro" id="IPR013320">
    <property type="entry name" value="ConA-like_dom_sf"/>
</dbReference>
<dbReference type="AlphaFoldDB" id="A0A6A6ZI19"/>
<keyword evidence="16" id="KW-0430">Lectin</keyword>
<gene>
    <name evidence="16" type="ORF">CC86DRAFT_387002</name>
</gene>
<keyword evidence="9" id="KW-0325">Glycoprotein</keyword>
<dbReference type="GO" id="GO:0016757">
    <property type="term" value="F:glycosyltransferase activity"/>
    <property type="evidence" value="ECO:0007669"/>
    <property type="project" value="UniProtKB-KW"/>
</dbReference>
<feature type="compositionally biased region" description="Polar residues" evidence="13">
    <location>
        <begin position="335"/>
        <end position="345"/>
    </location>
</feature>
<feature type="compositionally biased region" description="Low complexity" evidence="13">
    <location>
        <begin position="313"/>
        <end position="323"/>
    </location>
</feature>
<evidence type="ECO:0000256" key="13">
    <source>
        <dbReference type="SAM" id="MobiDB-lite"/>
    </source>
</evidence>
<evidence type="ECO:0000256" key="10">
    <source>
        <dbReference type="ARBA" id="ARBA00023295"/>
    </source>
</evidence>
<comment type="similarity">
    <text evidence="12">Belongs to the glycosyl hydrolase 16 family. CRH1 subfamily.</text>
</comment>
<dbReference type="PANTHER" id="PTHR10963:SF27">
    <property type="entry name" value="GLYCOSIDASE-RELATED"/>
    <property type="match status" value="1"/>
</dbReference>
<dbReference type="OrthoDB" id="4781at2759"/>
<dbReference type="SUPFAM" id="SSF49899">
    <property type="entry name" value="Concanavalin A-like lectins/glucanases"/>
    <property type="match status" value="1"/>
</dbReference>
<accession>A0A6A6ZI19</accession>
<sequence length="486" mass="50162">MRFQTYVATGALATLATAQTFTDCNPMEKECPNDAAMPASWSTDFKAGKDAVKGWKQTAGSLNYGAGGAEFTVAKKGDAPTIQSEGFLHFGYVEVKMTAAKGQGIISSIVLQSQNLDEVDWEWIGGQEGKVQMNYFGKGNTTTYDRMIEAPVATTQTETHTYALNWTAEALTWLIDNKPVRTLNYADANGGKNYPQTPCNVRLGNWPGGDSESKGTVEWAGGKPDYSKAPFTMTVDSIKVINYSPGKEYKWTDKTGSKESIEVVGAGDKDGAPVNSVVIEPSATASHKPLASGINAPSAGVGGEGSDTPAHSTTCTTGSVQTTAVPLGGGKSGFTYPSGTGSASKPTGGAANSPPKDGDKPCECGTKTVIVTGAPPASFTTQYAGIPPSSILSKTVPIVSSVQTPIVSIRPPPAASQPPYPISSGIMIETRPPPSVPNPTAPTGVITPTPSRNATASAPAQFTGAASHNKAGVFVGALAGAVLLAF</sequence>
<comment type="subcellular location">
    <subcellularLocation>
        <location evidence="2">Membrane</location>
    </subcellularLocation>
</comment>
<keyword evidence="7" id="KW-0378">Hydrolase</keyword>
<evidence type="ECO:0000256" key="2">
    <source>
        <dbReference type="ARBA" id="ARBA00004370"/>
    </source>
</evidence>
<evidence type="ECO:0000313" key="16">
    <source>
        <dbReference type="EMBL" id="KAF2820518.1"/>
    </source>
</evidence>
<evidence type="ECO:0000259" key="15">
    <source>
        <dbReference type="PROSITE" id="PS51762"/>
    </source>
</evidence>
<protein>
    <recommendedName>
        <fullName evidence="3">chitinase</fullName>
        <ecNumber evidence="3">3.2.1.14</ecNumber>
    </recommendedName>
</protein>
<evidence type="ECO:0000313" key="17">
    <source>
        <dbReference type="Proteomes" id="UP000799424"/>
    </source>
</evidence>
<feature type="domain" description="GH16" evidence="15">
    <location>
        <begin position="8"/>
        <end position="246"/>
    </location>
</feature>
<reference evidence="16" key="1">
    <citation type="journal article" date="2020" name="Stud. Mycol.">
        <title>101 Dothideomycetes genomes: a test case for predicting lifestyles and emergence of pathogens.</title>
        <authorList>
            <person name="Haridas S."/>
            <person name="Albert R."/>
            <person name="Binder M."/>
            <person name="Bloem J."/>
            <person name="Labutti K."/>
            <person name="Salamov A."/>
            <person name="Andreopoulos B."/>
            <person name="Baker S."/>
            <person name="Barry K."/>
            <person name="Bills G."/>
            <person name="Bluhm B."/>
            <person name="Cannon C."/>
            <person name="Castanera R."/>
            <person name="Culley D."/>
            <person name="Daum C."/>
            <person name="Ezra D."/>
            <person name="Gonzalez J."/>
            <person name="Henrissat B."/>
            <person name="Kuo A."/>
            <person name="Liang C."/>
            <person name="Lipzen A."/>
            <person name="Lutzoni F."/>
            <person name="Magnuson J."/>
            <person name="Mondo S."/>
            <person name="Nolan M."/>
            <person name="Ohm R."/>
            <person name="Pangilinan J."/>
            <person name="Park H.-J."/>
            <person name="Ramirez L."/>
            <person name="Alfaro M."/>
            <person name="Sun H."/>
            <person name="Tritt A."/>
            <person name="Yoshinaga Y."/>
            <person name="Zwiers L.-H."/>
            <person name="Turgeon B."/>
            <person name="Goodwin S."/>
            <person name="Spatafora J."/>
            <person name="Crous P."/>
            <person name="Grigoriev I."/>
        </authorList>
    </citation>
    <scope>NUCLEOTIDE SEQUENCE</scope>
    <source>
        <strain evidence="16">CBS 113818</strain>
    </source>
</reference>
<dbReference type="GO" id="GO:0031505">
    <property type="term" value="P:fungal-type cell wall organization"/>
    <property type="evidence" value="ECO:0007669"/>
    <property type="project" value="TreeGrafter"/>
</dbReference>
<feature type="chain" id="PRO_5025418893" description="chitinase" evidence="14">
    <location>
        <begin position="19"/>
        <end position="486"/>
    </location>
</feature>
<comment type="catalytic activity">
    <reaction evidence="1">
        <text>Random endo-hydrolysis of N-acetyl-beta-D-glucosaminide (1-&gt;4)-beta-linkages in chitin and chitodextrins.</text>
        <dbReference type="EC" id="3.2.1.14"/>
    </reaction>
</comment>
<dbReference type="InterPro" id="IPR050546">
    <property type="entry name" value="Glycosyl_Hydrlase_16"/>
</dbReference>
<keyword evidence="11" id="KW-0961">Cell wall biogenesis/degradation</keyword>
<evidence type="ECO:0000256" key="3">
    <source>
        <dbReference type="ARBA" id="ARBA00012729"/>
    </source>
</evidence>
<evidence type="ECO:0000256" key="8">
    <source>
        <dbReference type="ARBA" id="ARBA00023136"/>
    </source>
</evidence>
<dbReference type="Proteomes" id="UP000799424">
    <property type="component" value="Unassembled WGS sequence"/>
</dbReference>
<organism evidence="16 17">
    <name type="scientific">Ophiobolus disseminans</name>
    <dbReference type="NCBI Taxonomy" id="1469910"/>
    <lineage>
        <taxon>Eukaryota</taxon>
        <taxon>Fungi</taxon>
        <taxon>Dikarya</taxon>
        <taxon>Ascomycota</taxon>
        <taxon>Pezizomycotina</taxon>
        <taxon>Dothideomycetes</taxon>
        <taxon>Pleosporomycetidae</taxon>
        <taxon>Pleosporales</taxon>
        <taxon>Pleosporineae</taxon>
        <taxon>Phaeosphaeriaceae</taxon>
        <taxon>Ophiobolus</taxon>
    </lineage>
</organism>
<evidence type="ECO:0000256" key="6">
    <source>
        <dbReference type="ARBA" id="ARBA00022729"/>
    </source>
</evidence>